<sequence length="132" mass="15430">MTEEVGNDLVMYIIINNDLNMSSGKIGSQIGHIVHKYIKKIERYGYENFPPNEEYISYMKWDEYNGGTKIILKASEKKMRELINKFPETLHFIDTGNTTEVPNNSLTIMCFPPSNKFKRIMKEFRLLQGNNE</sequence>
<dbReference type="Pfam" id="PF01981">
    <property type="entry name" value="PTH2"/>
    <property type="match status" value="1"/>
</dbReference>
<dbReference type="InterPro" id="IPR002833">
    <property type="entry name" value="PTH2"/>
</dbReference>
<dbReference type="EMBL" id="MK071980">
    <property type="protein sequence ID" value="AYV75514.1"/>
    <property type="molecule type" value="Genomic_DNA"/>
</dbReference>
<proteinExistence type="predicted"/>
<evidence type="ECO:0000256" key="3">
    <source>
        <dbReference type="ARBA" id="ARBA00048707"/>
    </source>
</evidence>
<organism evidence="4">
    <name type="scientific">Terrestrivirus sp</name>
    <dbReference type="NCBI Taxonomy" id="2487775"/>
    <lineage>
        <taxon>Viruses</taxon>
        <taxon>Varidnaviria</taxon>
        <taxon>Bamfordvirae</taxon>
        <taxon>Nucleocytoviricota</taxon>
        <taxon>Megaviricetes</taxon>
        <taxon>Imitervirales</taxon>
        <taxon>Mimiviridae</taxon>
        <taxon>Klosneuvirinae</taxon>
    </lineage>
</organism>
<protein>
    <recommendedName>
        <fullName evidence="1">peptidyl-tRNA hydrolase</fullName>
        <ecNumber evidence="1">3.1.1.29</ecNumber>
    </recommendedName>
</protein>
<evidence type="ECO:0000313" key="4">
    <source>
        <dbReference type="EMBL" id="AYV75514.1"/>
    </source>
</evidence>
<dbReference type="Gene3D" id="3.40.1490.10">
    <property type="entry name" value="Bit1"/>
    <property type="match status" value="1"/>
</dbReference>
<name>A0A3G4ZM76_9VIRU</name>
<dbReference type="GO" id="GO:0004045">
    <property type="term" value="F:peptidyl-tRNA hydrolase activity"/>
    <property type="evidence" value="ECO:0007669"/>
    <property type="project" value="UniProtKB-EC"/>
</dbReference>
<accession>A0A3G4ZM76</accession>
<evidence type="ECO:0000256" key="2">
    <source>
        <dbReference type="ARBA" id="ARBA00022801"/>
    </source>
</evidence>
<comment type="catalytic activity">
    <reaction evidence="3">
        <text>an N-acyl-L-alpha-aminoacyl-tRNA + H2O = an N-acyl-L-amino acid + a tRNA + H(+)</text>
        <dbReference type="Rhea" id="RHEA:54448"/>
        <dbReference type="Rhea" id="RHEA-COMP:10123"/>
        <dbReference type="Rhea" id="RHEA-COMP:13883"/>
        <dbReference type="ChEBI" id="CHEBI:15377"/>
        <dbReference type="ChEBI" id="CHEBI:15378"/>
        <dbReference type="ChEBI" id="CHEBI:59874"/>
        <dbReference type="ChEBI" id="CHEBI:78442"/>
        <dbReference type="ChEBI" id="CHEBI:138191"/>
        <dbReference type="EC" id="3.1.1.29"/>
    </reaction>
</comment>
<gene>
    <name evidence="4" type="ORF">Terrestrivirus2_22</name>
</gene>
<dbReference type="SUPFAM" id="SSF102462">
    <property type="entry name" value="Peptidyl-tRNA hydrolase II"/>
    <property type="match status" value="1"/>
</dbReference>
<reference evidence="4" key="1">
    <citation type="submission" date="2018-10" db="EMBL/GenBank/DDBJ databases">
        <title>Hidden diversity of soil giant viruses.</title>
        <authorList>
            <person name="Schulz F."/>
            <person name="Alteio L."/>
            <person name="Goudeau D."/>
            <person name="Ryan E.M."/>
            <person name="Malmstrom R.R."/>
            <person name="Blanchard J."/>
            <person name="Woyke T."/>
        </authorList>
    </citation>
    <scope>NUCLEOTIDE SEQUENCE</scope>
    <source>
        <strain evidence="4">TEV1</strain>
    </source>
</reference>
<evidence type="ECO:0000256" key="1">
    <source>
        <dbReference type="ARBA" id="ARBA00013260"/>
    </source>
</evidence>
<keyword evidence="2 4" id="KW-0378">Hydrolase</keyword>
<dbReference type="EC" id="3.1.1.29" evidence="1"/>
<dbReference type="InterPro" id="IPR023476">
    <property type="entry name" value="Pep_tRNA_hydro_II_dom_sf"/>
</dbReference>